<organism evidence="8 9">
    <name type="scientific">Aspergillus ellipticus CBS 707.79</name>
    <dbReference type="NCBI Taxonomy" id="1448320"/>
    <lineage>
        <taxon>Eukaryota</taxon>
        <taxon>Fungi</taxon>
        <taxon>Dikarya</taxon>
        <taxon>Ascomycota</taxon>
        <taxon>Pezizomycotina</taxon>
        <taxon>Eurotiomycetes</taxon>
        <taxon>Eurotiomycetidae</taxon>
        <taxon>Eurotiales</taxon>
        <taxon>Aspergillaceae</taxon>
        <taxon>Aspergillus</taxon>
        <taxon>Aspergillus subgen. Circumdati</taxon>
    </lineage>
</organism>
<keyword evidence="3" id="KW-0813">Transport</keyword>
<proteinExistence type="inferred from homology"/>
<dbReference type="GO" id="GO:0005886">
    <property type="term" value="C:plasma membrane"/>
    <property type="evidence" value="ECO:0007669"/>
    <property type="project" value="TreeGrafter"/>
</dbReference>
<dbReference type="SUPFAM" id="SSF103473">
    <property type="entry name" value="MFS general substrate transporter"/>
    <property type="match status" value="1"/>
</dbReference>
<dbReference type="Proteomes" id="UP000247810">
    <property type="component" value="Unassembled WGS sequence"/>
</dbReference>
<evidence type="ECO:0000256" key="7">
    <source>
        <dbReference type="SAM" id="Phobius"/>
    </source>
</evidence>
<dbReference type="OrthoDB" id="10021397at2759"/>
<evidence type="ECO:0000256" key="2">
    <source>
        <dbReference type="ARBA" id="ARBA00007520"/>
    </source>
</evidence>
<keyword evidence="9" id="KW-1185">Reference proteome</keyword>
<feature type="transmembrane region" description="Helical" evidence="7">
    <location>
        <begin position="125"/>
        <end position="146"/>
    </location>
</feature>
<feature type="transmembrane region" description="Helical" evidence="7">
    <location>
        <begin position="194"/>
        <end position="214"/>
    </location>
</feature>
<evidence type="ECO:0000256" key="4">
    <source>
        <dbReference type="ARBA" id="ARBA00022692"/>
    </source>
</evidence>
<feature type="transmembrane region" description="Helical" evidence="7">
    <location>
        <begin position="34"/>
        <end position="55"/>
    </location>
</feature>
<evidence type="ECO:0000256" key="1">
    <source>
        <dbReference type="ARBA" id="ARBA00004141"/>
    </source>
</evidence>
<evidence type="ECO:0000256" key="6">
    <source>
        <dbReference type="ARBA" id="ARBA00023136"/>
    </source>
</evidence>
<evidence type="ECO:0000313" key="9">
    <source>
        <dbReference type="Proteomes" id="UP000247810"/>
    </source>
</evidence>
<name>A0A319DMM3_9EURO</name>
<protein>
    <submittedName>
        <fullName evidence="8">MFS general substrate transporter</fullName>
    </submittedName>
</protein>
<reference evidence="8 9" key="1">
    <citation type="submission" date="2018-02" db="EMBL/GenBank/DDBJ databases">
        <title>The genomes of Aspergillus section Nigri reveals drivers in fungal speciation.</title>
        <authorList>
            <consortium name="DOE Joint Genome Institute"/>
            <person name="Vesth T.C."/>
            <person name="Nybo J."/>
            <person name="Theobald S."/>
            <person name="Brandl J."/>
            <person name="Frisvad J.C."/>
            <person name="Nielsen K.F."/>
            <person name="Lyhne E.K."/>
            <person name="Kogle M.E."/>
            <person name="Kuo A."/>
            <person name="Riley R."/>
            <person name="Clum A."/>
            <person name="Nolan M."/>
            <person name="Lipzen A."/>
            <person name="Salamov A."/>
            <person name="Henrissat B."/>
            <person name="Wiebenga A."/>
            <person name="De vries R.P."/>
            <person name="Grigoriev I.V."/>
            <person name="Mortensen U.H."/>
            <person name="Andersen M.R."/>
            <person name="Baker S.E."/>
        </authorList>
    </citation>
    <scope>NUCLEOTIDE SEQUENCE [LARGE SCALE GENOMIC DNA]</scope>
    <source>
        <strain evidence="8 9">CBS 707.79</strain>
    </source>
</reference>
<sequence length="423" mass="45116">MAIQSSIFLFALDNTITADVIPAVIERFGQADRISWLSVAFTMGGLTLFLVGSALCGGAPNINAFIIGRVIAGVGGIGMYLGVMTLLSVNTSPTARPMYLGMVGLIFGIGNVVGPVIGDIDFAGIVLSIGAIVCLIMGINFGGTLYDWDSVSIIVLFVVSCAFFIVFAVQQGLALLTTKDNRLFPVVFLFNKEAMLLSILTAAFMSSGFIPIYYIPSYFQFTRGDGALESGVRILPLIILISFTIMVNGGYLSRGGCYMPWYVLGSVLTLIGGVLFWIGVGCGMQTGFAVIQSITAPELMAHGIGFIMIAQLLGVSLALSIGGTVYLNLSINGFQKLLPGTSRTEIQGALQGLSGSFLDSLTAAQEAEALKIMVTSLSHVLLTRAAAIFQLQRMKDLRGRCHHSRHRNAIYTDGEKNRPTMKS</sequence>
<dbReference type="EMBL" id="KZ825809">
    <property type="protein sequence ID" value="PYH98639.1"/>
    <property type="molecule type" value="Genomic_DNA"/>
</dbReference>
<gene>
    <name evidence="8" type="ORF">BO71DRAFT_405960</name>
</gene>
<evidence type="ECO:0000256" key="3">
    <source>
        <dbReference type="ARBA" id="ARBA00022448"/>
    </source>
</evidence>
<feature type="transmembrane region" description="Helical" evidence="7">
    <location>
        <begin position="300"/>
        <end position="327"/>
    </location>
</feature>
<keyword evidence="5 7" id="KW-1133">Transmembrane helix</keyword>
<feature type="transmembrane region" description="Helical" evidence="7">
    <location>
        <begin position="67"/>
        <end position="87"/>
    </location>
</feature>
<dbReference type="VEuPathDB" id="FungiDB:BO71DRAFT_405960"/>
<feature type="transmembrane region" description="Helical" evidence="7">
    <location>
        <begin position="99"/>
        <end position="118"/>
    </location>
</feature>
<dbReference type="PANTHER" id="PTHR23501">
    <property type="entry name" value="MAJOR FACILITATOR SUPERFAMILY"/>
    <property type="match status" value="1"/>
</dbReference>
<keyword evidence="4 7" id="KW-0812">Transmembrane</keyword>
<dbReference type="Gene3D" id="1.20.1250.20">
    <property type="entry name" value="MFS general substrate transporter like domains"/>
    <property type="match status" value="1"/>
</dbReference>
<comment type="subcellular location">
    <subcellularLocation>
        <location evidence="1">Membrane</location>
        <topology evidence="1">Multi-pass membrane protein</topology>
    </subcellularLocation>
</comment>
<feature type="transmembrane region" description="Helical" evidence="7">
    <location>
        <begin position="152"/>
        <end position="173"/>
    </location>
</feature>
<comment type="similarity">
    <text evidence="2">Belongs to the major facilitator superfamily. TCR/Tet family.</text>
</comment>
<evidence type="ECO:0000256" key="5">
    <source>
        <dbReference type="ARBA" id="ARBA00022989"/>
    </source>
</evidence>
<feature type="transmembrane region" description="Helical" evidence="7">
    <location>
        <begin position="234"/>
        <end position="252"/>
    </location>
</feature>
<dbReference type="PANTHER" id="PTHR23501:SF12">
    <property type="entry name" value="MAJOR FACILITATOR SUPERFAMILY (MFS) PROFILE DOMAIN-CONTAINING PROTEIN-RELATED"/>
    <property type="match status" value="1"/>
</dbReference>
<evidence type="ECO:0000313" key="8">
    <source>
        <dbReference type="EMBL" id="PYH98639.1"/>
    </source>
</evidence>
<keyword evidence="6 7" id="KW-0472">Membrane</keyword>
<accession>A0A319DMM3</accession>
<dbReference type="InterPro" id="IPR036259">
    <property type="entry name" value="MFS_trans_sf"/>
</dbReference>
<feature type="transmembrane region" description="Helical" evidence="7">
    <location>
        <begin position="259"/>
        <end position="280"/>
    </location>
</feature>
<dbReference type="GO" id="GO:0022857">
    <property type="term" value="F:transmembrane transporter activity"/>
    <property type="evidence" value="ECO:0007669"/>
    <property type="project" value="TreeGrafter"/>
</dbReference>
<dbReference type="AlphaFoldDB" id="A0A319DMM3"/>